<dbReference type="AlphaFoldDB" id="A0AAV4FW05"/>
<name>A0AAV4FW05_9GAST</name>
<proteinExistence type="predicted"/>
<sequence length="88" mass="9983">MPSSSGASSSLCNMTVIPSLASFRRQHLSSLCFMVRSHDEYSKARDHFTCRESPTEDFGPETLKRILSLYDTYTFHMATHPVKAKTDH</sequence>
<dbReference type="EMBL" id="BMAT01000985">
    <property type="protein sequence ID" value="GFR77632.1"/>
    <property type="molecule type" value="Genomic_DNA"/>
</dbReference>
<reference evidence="1 2" key="1">
    <citation type="journal article" date="2021" name="Elife">
        <title>Chloroplast acquisition without the gene transfer in kleptoplastic sea slugs, Plakobranchus ocellatus.</title>
        <authorList>
            <person name="Maeda T."/>
            <person name="Takahashi S."/>
            <person name="Yoshida T."/>
            <person name="Shimamura S."/>
            <person name="Takaki Y."/>
            <person name="Nagai Y."/>
            <person name="Toyoda A."/>
            <person name="Suzuki Y."/>
            <person name="Arimoto A."/>
            <person name="Ishii H."/>
            <person name="Satoh N."/>
            <person name="Nishiyama T."/>
            <person name="Hasebe M."/>
            <person name="Maruyama T."/>
            <person name="Minagawa J."/>
            <person name="Obokata J."/>
            <person name="Shigenobu S."/>
        </authorList>
    </citation>
    <scope>NUCLEOTIDE SEQUENCE [LARGE SCALE GENOMIC DNA]</scope>
</reference>
<keyword evidence="2" id="KW-1185">Reference proteome</keyword>
<evidence type="ECO:0000313" key="1">
    <source>
        <dbReference type="EMBL" id="GFR77632.1"/>
    </source>
</evidence>
<protein>
    <submittedName>
        <fullName evidence="1">Uncharacterized protein</fullName>
    </submittedName>
</protein>
<accession>A0AAV4FW05</accession>
<dbReference type="Proteomes" id="UP000762676">
    <property type="component" value="Unassembled WGS sequence"/>
</dbReference>
<evidence type="ECO:0000313" key="2">
    <source>
        <dbReference type="Proteomes" id="UP000762676"/>
    </source>
</evidence>
<organism evidence="1 2">
    <name type="scientific">Elysia marginata</name>
    <dbReference type="NCBI Taxonomy" id="1093978"/>
    <lineage>
        <taxon>Eukaryota</taxon>
        <taxon>Metazoa</taxon>
        <taxon>Spiralia</taxon>
        <taxon>Lophotrochozoa</taxon>
        <taxon>Mollusca</taxon>
        <taxon>Gastropoda</taxon>
        <taxon>Heterobranchia</taxon>
        <taxon>Euthyneura</taxon>
        <taxon>Panpulmonata</taxon>
        <taxon>Sacoglossa</taxon>
        <taxon>Placobranchoidea</taxon>
        <taxon>Plakobranchidae</taxon>
        <taxon>Elysia</taxon>
    </lineage>
</organism>
<comment type="caution">
    <text evidence="1">The sequence shown here is derived from an EMBL/GenBank/DDBJ whole genome shotgun (WGS) entry which is preliminary data.</text>
</comment>
<gene>
    <name evidence="1" type="ORF">ElyMa_000513400</name>
</gene>